<dbReference type="Proteomes" id="UP000516106">
    <property type="component" value="Chromosome"/>
</dbReference>
<dbReference type="PANTHER" id="PTHR43277">
    <property type="entry name" value="ARGININE DECARBOXYLASE"/>
    <property type="match status" value="1"/>
</dbReference>
<protein>
    <recommendedName>
        <fullName evidence="3">Orn/Lys/Arg decarboxylases family 1 pyridoxal-P attachment site domain-containing protein</fullName>
    </recommendedName>
</protein>
<dbReference type="GO" id="GO:0003824">
    <property type="term" value="F:catalytic activity"/>
    <property type="evidence" value="ECO:0007669"/>
    <property type="project" value="InterPro"/>
</dbReference>
<evidence type="ECO:0000256" key="1">
    <source>
        <dbReference type="ARBA" id="ARBA00001933"/>
    </source>
</evidence>
<proteinExistence type="predicted"/>
<dbReference type="InterPro" id="IPR000310">
    <property type="entry name" value="Orn/Lys/Arg_deCO2ase_major_dom"/>
</dbReference>
<name>A0A7G1IWD8_STRMT</name>
<evidence type="ECO:0000313" key="4">
    <source>
        <dbReference type="EMBL" id="BCJ10663.1"/>
    </source>
</evidence>
<dbReference type="Gene3D" id="3.40.640.10">
    <property type="entry name" value="Type I PLP-dependent aspartate aminotransferase-like (Major domain)"/>
    <property type="match status" value="1"/>
</dbReference>
<feature type="domain" description="Orn/Lys/Arg decarboxylases family 1 pyridoxal-P attachment site" evidence="3">
    <location>
        <begin position="10"/>
        <end position="91"/>
    </location>
</feature>
<dbReference type="PANTHER" id="PTHR43277:SF4">
    <property type="entry name" value="ARGININE DECARBOXYLASE"/>
    <property type="match status" value="1"/>
</dbReference>
<keyword evidence="2" id="KW-0663">Pyridoxal phosphate</keyword>
<evidence type="ECO:0000259" key="3">
    <source>
        <dbReference type="Pfam" id="PF01276"/>
    </source>
</evidence>
<dbReference type="Pfam" id="PF01276">
    <property type="entry name" value="OKR_DC_1"/>
    <property type="match status" value="1"/>
</dbReference>
<gene>
    <name evidence="4" type="ORF">SMNM65_10950</name>
</gene>
<comment type="cofactor">
    <cofactor evidence="1">
        <name>pyridoxal 5'-phosphate</name>
        <dbReference type="ChEBI" id="CHEBI:597326"/>
    </cofactor>
</comment>
<evidence type="ECO:0000256" key="2">
    <source>
        <dbReference type="ARBA" id="ARBA00022898"/>
    </source>
</evidence>
<dbReference type="AlphaFoldDB" id="A0A7G1IWD8"/>
<reference evidence="5" key="1">
    <citation type="submission" date="2020-08" db="EMBL/GenBank/DDBJ databases">
        <title>Complete genome sequence of Streptococcus mitis strain Nm-65.</title>
        <authorList>
            <person name="Tabata A."/>
            <person name="Ohkuni H."/>
            <person name="Nagamune H."/>
        </authorList>
    </citation>
    <scope>NUCLEOTIDE SEQUENCE [LARGE SCALE GENOMIC DNA]</scope>
    <source>
        <strain evidence="5">Nm-65</strain>
    </source>
</reference>
<dbReference type="SUPFAM" id="SSF53383">
    <property type="entry name" value="PLP-dependent transferases"/>
    <property type="match status" value="1"/>
</dbReference>
<evidence type="ECO:0000313" key="5">
    <source>
        <dbReference type="Proteomes" id="UP000516106"/>
    </source>
</evidence>
<dbReference type="InterPro" id="IPR052357">
    <property type="entry name" value="Orn_Lys_Arg_decarboxylase-I"/>
</dbReference>
<organism evidence="4 5">
    <name type="scientific">Streptococcus mitis</name>
    <dbReference type="NCBI Taxonomy" id="28037"/>
    <lineage>
        <taxon>Bacteria</taxon>
        <taxon>Bacillati</taxon>
        <taxon>Bacillota</taxon>
        <taxon>Bacilli</taxon>
        <taxon>Lactobacillales</taxon>
        <taxon>Streptococcaceae</taxon>
        <taxon>Streptococcus</taxon>
        <taxon>Streptococcus mitis group</taxon>
    </lineage>
</organism>
<dbReference type="InterPro" id="IPR015424">
    <property type="entry name" value="PyrdxlP-dep_Trfase"/>
</dbReference>
<sequence>MKKLDQNQAPIYEALVKLRKKRIVPFDVPGHKRGRGNPELVELLGEKCVGIDVNSMKPLDNLGHPISIIRDAEELAADAFGASHAFLMIGGNNFIGADYDSVNLQGWR</sequence>
<dbReference type="InterPro" id="IPR015421">
    <property type="entry name" value="PyrdxlP-dep_Trfase_major"/>
</dbReference>
<accession>A0A7G1IWD8</accession>
<dbReference type="EMBL" id="AP023349">
    <property type="protein sequence ID" value="BCJ10663.1"/>
    <property type="molecule type" value="Genomic_DNA"/>
</dbReference>